<reference evidence="2 3" key="1">
    <citation type="submission" date="2024-02" db="EMBL/GenBank/DDBJ databases">
        <title>A draft genome for the cacao thread blight pathogen Marasmius crinis-equi.</title>
        <authorList>
            <person name="Cohen S.P."/>
            <person name="Baruah I.K."/>
            <person name="Amoako-Attah I."/>
            <person name="Bukari Y."/>
            <person name="Meinhardt L.W."/>
            <person name="Bailey B.A."/>
        </authorList>
    </citation>
    <scope>NUCLEOTIDE SEQUENCE [LARGE SCALE GENOMIC DNA]</scope>
    <source>
        <strain evidence="2 3">GH-76</strain>
    </source>
</reference>
<evidence type="ECO:0000313" key="2">
    <source>
        <dbReference type="EMBL" id="KAL0577356.1"/>
    </source>
</evidence>
<proteinExistence type="predicted"/>
<organism evidence="2 3">
    <name type="scientific">Marasmius crinis-equi</name>
    <dbReference type="NCBI Taxonomy" id="585013"/>
    <lineage>
        <taxon>Eukaryota</taxon>
        <taxon>Fungi</taxon>
        <taxon>Dikarya</taxon>
        <taxon>Basidiomycota</taxon>
        <taxon>Agaricomycotina</taxon>
        <taxon>Agaricomycetes</taxon>
        <taxon>Agaricomycetidae</taxon>
        <taxon>Agaricales</taxon>
        <taxon>Marasmiineae</taxon>
        <taxon>Marasmiaceae</taxon>
        <taxon>Marasmius</taxon>
    </lineage>
</organism>
<name>A0ABR3FPI2_9AGAR</name>
<feature type="region of interest" description="Disordered" evidence="1">
    <location>
        <begin position="142"/>
        <end position="183"/>
    </location>
</feature>
<dbReference type="Proteomes" id="UP001465976">
    <property type="component" value="Unassembled WGS sequence"/>
</dbReference>
<gene>
    <name evidence="2" type="ORF">V5O48_004608</name>
</gene>
<accession>A0ABR3FPI2</accession>
<sequence>MLHIAINTQSSSSSLATEEWESGVQVADEIPETPTNEYFDQKYRAQGAAPKGRLDFVYRYRECTLDVIDYAKRPPGATPVLVTSEKGNWEDPPWPRSPPHIPPFPFIHHHSSPHNICPLPKRYVVALEEAVAVAVISTDEKITHTPSRLPPEEKFPQNDTSRSYAAASPPSSPPNAEREAGVKTDLADKIVVKIADLENGWPSPSFHISGIPDTLYLSTYMD</sequence>
<dbReference type="EMBL" id="JBAHYK010000161">
    <property type="protein sequence ID" value="KAL0577356.1"/>
    <property type="molecule type" value="Genomic_DNA"/>
</dbReference>
<evidence type="ECO:0000313" key="3">
    <source>
        <dbReference type="Proteomes" id="UP001465976"/>
    </source>
</evidence>
<evidence type="ECO:0000256" key="1">
    <source>
        <dbReference type="SAM" id="MobiDB-lite"/>
    </source>
</evidence>
<keyword evidence="3" id="KW-1185">Reference proteome</keyword>
<protein>
    <submittedName>
        <fullName evidence="2">Uncharacterized protein</fullName>
    </submittedName>
</protein>
<comment type="caution">
    <text evidence="2">The sequence shown here is derived from an EMBL/GenBank/DDBJ whole genome shotgun (WGS) entry which is preliminary data.</text>
</comment>